<dbReference type="GO" id="GO:0045505">
    <property type="term" value="F:dynein intermediate chain binding"/>
    <property type="evidence" value="ECO:0007669"/>
    <property type="project" value="InterPro"/>
</dbReference>
<dbReference type="AlphaFoldDB" id="A0A3P8VXH6"/>
<dbReference type="Proteomes" id="UP000265120">
    <property type="component" value="Unassembled WGS sequence"/>
</dbReference>
<evidence type="ECO:0000313" key="3">
    <source>
        <dbReference type="Proteomes" id="UP000265120"/>
    </source>
</evidence>
<feature type="domain" description="Dynein heavy chain tail" evidence="1">
    <location>
        <begin position="22"/>
        <end position="319"/>
    </location>
</feature>
<feature type="domain" description="Dynein heavy chain tail" evidence="1">
    <location>
        <begin position="323"/>
        <end position="510"/>
    </location>
</feature>
<name>A0A3P8VXH6_CYNSE</name>
<evidence type="ECO:0000313" key="2">
    <source>
        <dbReference type="Ensembl" id="ENSCSEP00000018992.1"/>
    </source>
</evidence>
<reference evidence="2" key="2">
    <citation type="submission" date="2025-09" db="UniProtKB">
        <authorList>
            <consortium name="Ensembl"/>
        </authorList>
    </citation>
    <scope>IDENTIFICATION</scope>
</reference>
<protein>
    <recommendedName>
        <fullName evidence="1">Dynein heavy chain tail domain-containing protein</fullName>
    </recommendedName>
</protein>
<dbReference type="OMA" id="DHRDWHE"/>
<organism evidence="2 3">
    <name type="scientific">Cynoglossus semilaevis</name>
    <name type="common">Tongue sole</name>
    <dbReference type="NCBI Taxonomy" id="244447"/>
    <lineage>
        <taxon>Eukaryota</taxon>
        <taxon>Metazoa</taxon>
        <taxon>Chordata</taxon>
        <taxon>Craniata</taxon>
        <taxon>Vertebrata</taxon>
        <taxon>Euteleostomi</taxon>
        <taxon>Actinopterygii</taxon>
        <taxon>Neopterygii</taxon>
        <taxon>Teleostei</taxon>
        <taxon>Neoteleostei</taxon>
        <taxon>Acanthomorphata</taxon>
        <taxon>Carangaria</taxon>
        <taxon>Pleuronectiformes</taxon>
        <taxon>Pleuronectoidei</taxon>
        <taxon>Cynoglossidae</taxon>
        <taxon>Cynoglossinae</taxon>
        <taxon>Cynoglossus</taxon>
    </lineage>
</organism>
<dbReference type="Pfam" id="PF08385">
    <property type="entry name" value="DHC_N1"/>
    <property type="match status" value="2"/>
</dbReference>
<dbReference type="Ensembl" id="ENSCSET00000019227.1">
    <property type="protein sequence ID" value="ENSCSEP00000018992.1"/>
    <property type="gene ID" value="ENSCSEG00000012147.1"/>
</dbReference>
<dbReference type="InParanoid" id="A0A3P8VXH6"/>
<dbReference type="GO" id="GO:0007018">
    <property type="term" value="P:microtubule-based movement"/>
    <property type="evidence" value="ECO:0007669"/>
    <property type="project" value="InterPro"/>
</dbReference>
<accession>A0A3P8VXH6</accession>
<dbReference type="PANTHER" id="PTHR22878">
    <property type="entry name" value="DYNEIN HEAVY CHAIN 6, AXONEMAL-LIKE-RELATED"/>
    <property type="match status" value="1"/>
</dbReference>
<evidence type="ECO:0000259" key="1">
    <source>
        <dbReference type="Pfam" id="PF08385"/>
    </source>
</evidence>
<proteinExistence type="predicted"/>
<dbReference type="InterPro" id="IPR026983">
    <property type="entry name" value="DHC"/>
</dbReference>
<keyword evidence="3" id="KW-1185">Reference proteome</keyword>
<dbReference type="GeneTree" id="ENSGT00940000154642"/>
<reference evidence="2" key="1">
    <citation type="submission" date="2025-08" db="UniProtKB">
        <authorList>
            <consortium name="Ensembl"/>
        </authorList>
    </citation>
    <scope>IDENTIFICATION</scope>
</reference>
<dbReference type="GO" id="GO:0030286">
    <property type="term" value="C:dynein complex"/>
    <property type="evidence" value="ECO:0007669"/>
    <property type="project" value="InterPro"/>
</dbReference>
<dbReference type="GO" id="GO:0051959">
    <property type="term" value="F:dynein light intermediate chain binding"/>
    <property type="evidence" value="ECO:0007669"/>
    <property type="project" value="InterPro"/>
</dbReference>
<dbReference type="PANTHER" id="PTHR22878:SF63">
    <property type="entry name" value="DYNEIN AXONEMAL HEAVY CHAIN 10"/>
    <property type="match status" value="1"/>
</dbReference>
<dbReference type="InterPro" id="IPR013594">
    <property type="entry name" value="Dynein_heavy_tail"/>
</dbReference>
<sequence>DIPELELKPEVDVLLSTNAEMIETLEQCVMNWQTQITVFIEEQQNKKPQAPGPMAEIAFWQERASILCALSEQLKEPMVKKIMLEMTKADAAIVQTLEGTVAELNKYRVESDDNLRFLSTLERHFMNLATGSHFGVILETIPPLMDSLQIVWIISRHYNTNERMLPLMERIAWQLCERVSQVVDVSTIFKEKREMAKSMARDAKQVLDQWKTSYFVVRAEIEESGRGARWEFDRKRLFERTDYMASICQDLYNVLQVLVEFYNIFGPELKGVTRDQKRIDEVLHRVDALVLPIEEVRFNPFDMSNKSSWKTIMRDFDSTAQVSIITQEAIGNHLMRKFNDILAQYCKEVDSIIEIFQTNKDKPPFTKDEPPVAGSIRWVRSLLYRIKCTILPFLEVPEMQESEKCKYTQVALQFRDYETQKYEDWLTETENTLPLLMKKNLLTVIKNSSASDNKLQQRKRFLVNFAPEITEIILETNSLGSLGYPVPDVAQNVALQKHRFIRTVKEVMHSGCKRINWYSLGISNFIKQGLQVVSKFKLVINQIQKNESEIDAKLQSMVMANLLKVPVLDKSNELPGLKEFCERIERERAKTVHVLKRKYTDIRALITKTEHLIMETSSGKAKSMVDYYSHWERKVMDSLVKMILRNLQAFNNALMGSAVLFQVDAILSAPKIVLQPQSKEIYWLLMQCVRDCVESTKQFVRWMRGTCIECPPQRVGTEEEMVTFSFYTDMCQHPQINESAMTVSQNIQRLFFSVERYLSHWKRYRPLWEKNKLISNEKFAERKPSCVMYDDKLQFLSRINQEVLSEPLFKTFHIVHLNLEPLLHTVHKTVESYIISLGSLLKKSAKEELYSLKDELMVLICVFFFVCTTTLHL</sequence>
<dbReference type="STRING" id="244447.ENSCSEP00000018992"/>